<protein>
    <submittedName>
        <fullName evidence="1">Uncharacterized protein</fullName>
    </submittedName>
</protein>
<proteinExistence type="predicted"/>
<accession>A0ACC2XUE3</accession>
<name>A0ACC2XUE3_9TREE</name>
<dbReference type="Proteomes" id="UP001234202">
    <property type="component" value="Unassembled WGS sequence"/>
</dbReference>
<reference evidence="1" key="1">
    <citation type="submission" date="2023-04" db="EMBL/GenBank/DDBJ databases">
        <title>Draft Genome sequencing of Naganishia species isolated from polar environments using Oxford Nanopore Technology.</title>
        <authorList>
            <person name="Leo P."/>
            <person name="Venkateswaran K."/>
        </authorList>
    </citation>
    <scope>NUCLEOTIDE SEQUENCE</scope>
    <source>
        <strain evidence="1">DBVPG 5303</strain>
    </source>
</reference>
<comment type="caution">
    <text evidence="1">The sequence shown here is derived from an EMBL/GenBank/DDBJ whole genome shotgun (WGS) entry which is preliminary data.</text>
</comment>
<organism evidence="1 2">
    <name type="scientific">Naganishia onofrii</name>
    <dbReference type="NCBI Taxonomy" id="1851511"/>
    <lineage>
        <taxon>Eukaryota</taxon>
        <taxon>Fungi</taxon>
        <taxon>Dikarya</taxon>
        <taxon>Basidiomycota</taxon>
        <taxon>Agaricomycotina</taxon>
        <taxon>Tremellomycetes</taxon>
        <taxon>Filobasidiales</taxon>
        <taxon>Filobasidiaceae</taxon>
        <taxon>Naganishia</taxon>
    </lineage>
</organism>
<keyword evidence="2" id="KW-1185">Reference proteome</keyword>
<evidence type="ECO:0000313" key="1">
    <source>
        <dbReference type="EMBL" id="KAJ9127084.1"/>
    </source>
</evidence>
<evidence type="ECO:0000313" key="2">
    <source>
        <dbReference type="Proteomes" id="UP001234202"/>
    </source>
</evidence>
<dbReference type="EMBL" id="JASBWV010000003">
    <property type="protein sequence ID" value="KAJ9127084.1"/>
    <property type="molecule type" value="Genomic_DNA"/>
</dbReference>
<gene>
    <name evidence="1" type="ORF">QFC24_001319</name>
</gene>
<sequence length="946" mass="102302">MPKKRNQHEAPTTTFQAAGSGLNTPVAGKLSSKIGKSKAELGKERKPEKRILGLDDAPRHTKGRWAQGEMEAAASSLADEYPLVEEPLILAILADYSPDGFYAALPNVQEDLGMLQASAVPDDREDSLSDYQHAESSSSKSLGIQSSSQEGGLGFSAEPTRPPVGSSCTSSSTSSVWSQPHTGEIEPQVVSRDFGTTVPAKRYKTKRARSSNKTLPRHNSTGAAKASHGAHGRSLNTTKDSSDQVDRQPEANGPKAPIRILKRPSAVRQGSGLDLDPLSIPHLADDIPKTLVEVVPEAAPVRIGTGTDTDSYNAESDTETGMTTDEDGGLGTTSFDPMAFLTEIFASIPRHQIQEVLEKAQLGSGDPLEKAIEALLSVETIREVEERGTWSDDEEVEGAVMRVRQDTDTSADEAKPAAPFKLYTKRQKSPPLGPKPNDSPLSLTVPLYGKVKTAPVSTSDIVSRVDTSSPSNRVLTPRPTGAKRQTPISLANRFASALHLEEAAYVSSGDESAGSAKSTSSVSRRKRTQVDVSPLPTKAVPRLPPPLQQPATPASTATLAKQESPVAISFRLTSLATHLASLCRNEKATVAHFLKYLQSPSYISGYAAMRAALESIAVPRSQVFREIDMFKEISESSDEFAFLETKDLELCVRSTAGDIAAAIDIAGTLKEAMLSTSEDLAWASHIDEQAGHKTDITLPSMQVSSFASATTPTHSPTPSPAYPATTKIRRPKRTVEHPQNWRTIDKSLKPKKAGAQHPLADFIPAYAKGATPQDARPGALYTDNEDILNYTMDECRRKALAERQRRQDAIRQAGKYFRANIKGNGNQVAAFYASEARRAAEQARLWDLRAARDSKHDQFCIDIHHLTLAEATSVCRERVQAWHASQNYIPTPAKPFRIITGVGKHSTNHVAILRPAIANVLEGDGWRVDRGPSERGYIVVRGLKGA</sequence>